<evidence type="ECO:0000256" key="1">
    <source>
        <dbReference type="ARBA" id="ARBA00006243"/>
    </source>
</evidence>
<evidence type="ECO:0000259" key="3">
    <source>
        <dbReference type="Pfam" id="PF02769"/>
    </source>
</evidence>
<gene>
    <name evidence="4" type="primary">hypE</name>
    <name evidence="4" type="ORF">P7M15_08085</name>
</gene>
<proteinExistence type="inferred from homology"/>
<dbReference type="InterPro" id="IPR016188">
    <property type="entry name" value="PurM-like_N"/>
</dbReference>
<dbReference type="SUPFAM" id="SSF55326">
    <property type="entry name" value="PurM N-terminal domain-like"/>
    <property type="match status" value="1"/>
</dbReference>
<dbReference type="PANTHER" id="PTHR30303:SF0">
    <property type="entry name" value="CARBAMOYL DEHYDRATASE HYPE"/>
    <property type="match status" value="1"/>
</dbReference>
<comment type="similarity">
    <text evidence="1">Belongs to the HypE family.</text>
</comment>
<feature type="domain" description="PurM-like C-terminal" evidence="3">
    <location>
        <begin position="166"/>
        <end position="315"/>
    </location>
</feature>
<feature type="domain" description="PurM-like N-terminal" evidence="2">
    <location>
        <begin position="38"/>
        <end position="154"/>
    </location>
</feature>
<dbReference type="NCBIfam" id="TIGR02124">
    <property type="entry name" value="hypE"/>
    <property type="match status" value="1"/>
</dbReference>
<dbReference type="Gene3D" id="3.30.1330.10">
    <property type="entry name" value="PurM-like, N-terminal domain"/>
    <property type="match status" value="1"/>
</dbReference>
<sequence>MTDFITMAHGNGGAAMQKLIREYFFDAFNNPILAQGEDQARIPLDELTKCGQKLAFSTDSFVIDPIFFPGGNIGKLAVCGTANDIAVGGAVPKYLSCGFILEEGLPLSELKTIIQAMAETCQKAGVQVVTGDTKVVQKGAVDKIFINTSGIGVIPDNLDWGAHRIEAGDQIIISGTIGDHGATILNLRENLGIRTALQSDCAVLTPLIDLLRPIDGIKAVRDATRGGVNAVLHEYAQARDLGMRIEEAALPIRSEVRGICEILGLEALNFANEGKLVIIAKAEKTAEILTALHSHQLGKNAALIGEVTEDKKVRLAGIFGQSRLLDLPTNEPLPRIC</sequence>
<dbReference type="InterPro" id="IPR010918">
    <property type="entry name" value="PurM-like_C_dom"/>
</dbReference>
<dbReference type="InterPro" id="IPR036676">
    <property type="entry name" value="PurM-like_C_sf"/>
</dbReference>
<reference evidence="4" key="1">
    <citation type="submission" date="2023-03" db="EMBL/GenBank/DDBJ databases">
        <title>Classification of Bisgaard taxon 6 and taxon 10 as Exercitatus varius gen. nov., spec. nov.</title>
        <authorList>
            <person name="Christensen H."/>
        </authorList>
    </citation>
    <scope>NUCLEOTIDE SEQUENCE</scope>
    <source>
        <strain evidence="4">86116</strain>
    </source>
</reference>
<dbReference type="EMBL" id="JARQTW010000012">
    <property type="protein sequence ID" value="MDG2950473.1"/>
    <property type="molecule type" value="Genomic_DNA"/>
</dbReference>
<evidence type="ECO:0000259" key="2">
    <source>
        <dbReference type="Pfam" id="PF00586"/>
    </source>
</evidence>
<dbReference type="Gene3D" id="3.90.650.10">
    <property type="entry name" value="PurM-like C-terminal domain"/>
    <property type="match status" value="1"/>
</dbReference>
<dbReference type="InterPro" id="IPR011854">
    <property type="entry name" value="HypE"/>
</dbReference>
<dbReference type="PANTHER" id="PTHR30303">
    <property type="entry name" value="HYDROGENASE ISOENZYMES FORMATION PROTEIN HYPE"/>
    <property type="match status" value="1"/>
</dbReference>
<dbReference type="InterPro" id="IPR036921">
    <property type="entry name" value="PurM-like_N_sf"/>
</dbReference>
<dbReference type="Pfam" id="PF00586">
    <property type="entry name" value="AIRS"/>
    <property type="match status" value="1"/>
</dbReference>
<dbReference type="SUPFAM" id="SSF56042">
    <property type="entry name" value="PurM C-terminal domain-like"/>
    <property type="match status" value="1"/>
</dbReference>
<dbReference type="Proteomes" id="UP001214976">
    <property type="component" value="Unassembled WGS sequence"/>
</dbReference>
<dbReference type="Pfam" id="PF02769">
    <property type="entry name" value="AIRS_C"/>
    <property type="match status" value="1"/>
</dbReference>
<dbReference type="AlphaFoldDB" id="A0AAW6QE69"/>
<dbReference type="FunFam" id="3.30.1330.10:FF:000015">
    <property type="entry name" value="Hydrogenase expression/formation protein HypE"/>
    <property type="match status" value="1"/>
</dbReference>
<dbReference type="CDD" id="cd02197">
    <property type="entry name" value="HypE"/>
    <property type="match status" value="1"/>
</dbReference>
<dbReference type="GO" id="GO:0051604">
    <property type="term" value="P:protein maturation"/>
    <property type="evidence" value="ECO:0007669"/>
    <property type="project" value="TreeGrafter"/>
</dbReference>
<accession>A0AAW6QE69</accession>
<evidence type="ECO:0000313" key="4">
    <source>
        <dbReference type="EMBL" id="MDG2950473.1"/>
    </source>
</evidence>
<protein>
    <submittedName>
        <fullName evidence="4">Hydrogenase expression/formation protein HypE</fullName>
    </submittedName>
</protein>
<evidence type="ECO:0000313" key="5">
    <source>
        <dbReference type="Proteomes" id="UP001214976"/>
    </source>
</evidence>
<comment type="caution">
    <text evidence="4">The sequence shown here is derived from an EMBL/GenBank/DDBJ whole genome shotgun (WGS) entry which is preliminary data.</text>
</comment>
<organism evidence="4 5">
    <name type="scientific">Exercitatus varius</name>
    <dbReference type="NCBI Taxonomy" id="67857"/>
    <lineage>
        <taxon>Bacteria</taxon>
        <taxon>Pseudomonadati</taxon>
        <taxon>Pseudomonadota</taxon>
        <taxon>Gammaproteobacteria</taxon>
        <taxon>Pasteurellales</taxon>
        <taxon>Pasteurellaceae</taxon>
        <taxon>Exercitatus</taxon>
    </lineage>
</organism>
<dbReference type="RefSeq" id="WP_317477472.1">
    <property type="nucleotide sequence ID" value="NZ_JARQTW010000012.1"/>
</dbReference>
<name>A0AAW6QE69_9PAST</name>
<dbReference type="PIRSF" id="PIRSF005644">
    <property type="entry name" value="Hdrgns_mtr_HypE"/>
    <property type="match status" value="1"/>
</dbReference>